<dbReference type="InterPro" id="IPR035992">
    <property type="entry name" value="Ricin_B-like_lectins"/>
</dbReference>
<keyword evidence="11" id="KW-1133">Transmembrane helix</keyword>
<dbReference type="Pfam" id="PF00652">
    <property type="entry name" value="Ricin_B_lectin"/>
    <property type="match status" value="1"/>
</dbReference>
<gene>
    <name evidence="18" type="ORF">EGR_02890</name>
</gene>
<dbReference type="Gene3D" id="2.80.10.50">
    <property type="match status" value="1"/>
</dbReference>
<dbReference type="InterPro" id="IPR045885">
    <property type="entry name" value="GalNAc-T"/>
</dbReference>
<evidence type="ECO:0000256" key="4">
    <source>
        <dbReference type="ARBA" id="ARBA00005680"/>
    </source>
</evidence>
<evidence type="ECO:0000259" key="17">
    <source>
        <dbReference type="SMART" id="SM00458"/>
    </source>
</evidence>
<dbReference type="Gene3D" id="3.90.550.10">
    <property type="entry name" value="Spore Coat Polysaccharide Biosynthesis Protein SpsA, Chain A"/>
    <property type="match status" value="1"/>
</dbReference>
<dbReference type="InterPro" id="IPR029044">
    <property type="entry name" value="Nucleotide-diphossugar_trans"/>
</dbReference>
<dbReference type="OMA" id="QIWRFEK"/>
<keyword evidence="6 16" id="KW-0808">Transferase</keyword>
<dbReference type="UniPathway" id="UPA00378"/>
<dbReference type="Proteomes" id="UP000019149">
    <property type="component" value="Unassembled WGS sequence"/>
</dbReference>
<keyword evidence="8" id="KW-0479">Metal-binding</keyword>
<dbReference type="AlphaFoldDB" id="W6UM57"/>
<evidence type="ECO:0000313" key="19">
    <source>
        <dbReference type="Proteomes" id="UP000019149"/>
    </source>
</evidence>
<protein>
    <recommendedName>
        <fullName evidence="16">Polypeptide N-acetylgalactosaminyltransferase</fullName>
        <ecNumber evidence="16">2.4.1.-</ecNumber>
    </recommendedName>
    <alternativeName>
        <fullName evidence="16">Protein-UDP acetylgalactosaminyltransferase</fullName>
    </alternativeName>
</protein>
<dbReference type="KEGG" id="egl:EGR_02890"/>
<dbReference type="InterPro" id="IPR000772">
    <property type="entry name" value="Ricin_B_lectin"/>
</dbReference>
<comment type="caution">
    <text evidence="18">The sequence shown here is derived from an EMBL/GenBank/DDBJ whole genome shotgun (WGS) entry which is preliminary data.</text>
</comment>
<evidence type="ECO:0000256" key="1">
    <source>
        <dbReference type="ARBA" id="ARBA00001936"/>
    </source>
</evidence>
<dbReference type="GO" id="GO:0006493">
    <property type="term" value="P:protein O-linked glycosylation"/>
    <property type="evidence" value="ECO:0007669"/>
    <property type="project" value="TreeGrafter"/>
</dbReference>
<dbReference type="STRING" id="6210.W6UM57"/>
<dbReference type="EC" id="2.4.1.-" evidence="16"/>
<dbReference type="EMBL" id="APAU02000014">
    <property type="protein sequence ID" value="EUB62138.1"/>
    <property type="molecule type" value="Genomic_DNA"/>
</dbReference>
<dbReference type="GO" id="GO:0004653">
    <property type="term" value="F:polypeptide N-acetylgalactosaminyltransferase activity"/>
    <property type="evidence" value="ECO:0007669"/>
    <property type="project" value="TreeGrafter"/>
</dbReference>
<dbReference type="OrthoDB" id="6119243at2759"/>
<dbReference type="RefSeq" id="XP_024353334.1">
    <property type="nucleotide sequence ID" value="XM_024492139.1"/>
</dbReference>
<dbReference type="PROSITE" id="PS50231">
    <property type="entry name" value="RICIN_B_LECTIN"/>
    <property type="match status" value="1"/>
</dbReference>
<dbReference type="GO" id="GO:0046872">
    <property type="term" value="F:metal ion binding"/>
    <property type="evidence" value="ECO:0007669"/>
    <property type="project" value="UniProtKB-KW"/>
</dbReference>
<dbReference type="SUPFAM" id="SSF50370">
    <property type="entry name" value="Ricin B-like lectins"/>
    <property type="match status" value="1"/>
</dbReference>
<evidence type="ECO:0000256" key="6">
    <source>
        <dbReference type="ARBA" id="ARBA00022679"/>
    </source>
</evidence>
<keyword evidence="19" id="KW-1185">Reference proteome</keyword>
<feature type="domain" description="Ricin B lectin" evidence="17">
    <location>
        <begin position="527"/>
        <end position="643"/>
    </location>
</feature>
<sequence>MRTVFFRRSRKIHPLLTADSAADSPAHGPRVKIPLDFIDSLQGPHQPGAVQKHLENNHFGALVPGALPDNARVAQNALDSIHEAAAEDEKQQAANLVPPNGPFVNPPQNNLPMEPGKNLPQGPGDDEGIPFHLIPRRPPEKSTVYSKGPGEGGKAVVIKKEGLPPVEQAKFEEGEKNNAFNEYASSMISVRRYLPDMRESQCLDFKYNHHHDPASIIICFHNEAWSVLLRSVHSIFDRSKEELVKEVILVDDASTMDHLKEPLAVYMAGLEKVKIVRAEERQGLIRARMLGAKAATGKVLIFLDSHIECTTGWLEPLLDRIAENNTNVVVPVIDVISFETLQYNHAPSKSIQVGGFDWGLIFRWHPIPPRDANRPGAPNSPVRTPTMAGGLFAISTAFFAKLGWYDPGYEVWGAENLELSFKTWMCGGQLETIPCSHVGHIFRTRSPYSWKVKQANPLKHNLLRLAEVILGDEFKQYYFSRVNYRESEMGDVSDRKKILKDLKCKSFKWYIDNIYPELFIPGDSIASGEIRNVLTQHCVDAPTHDKEKIKLVGYPCHNQGGNQFWLVSKTNEIRRDDYCLDSGFEPPYITISNCHSQGGNQHFEYTETDEIKQSGLCMTISGDGKVITMEKCNGSDRQRWSINRKPFVPAKKAERYFSLPSRSRSTSFLTTTTVPNTLIPPLPPLWLSAPTEYNLSAKVFDPFIFPFFQLLRRIRWLERCAGTWQVLT</sequence>
<evidence type="ECO:0000256" key="3">
    <source>
        <dbReference type="ARBA" id="ARBA00004922"/>
    </source>
</evidence>
<evidence type="ECO:0000256" key="10">
    <source>
        <dbReference type="ARBA" id="ARBA00022968"/>
    </source>
</evidence>
<dbReference type="CDD" id="cd23462">
    <property type="entry name" value="beta-trefoil_Ricin_Pgant9-like"/>
    <property type="match status" value="1"/>
</dbReference>
<dbReference type="InterPro" id="IPR001173">
    <property type="entry name" value="Glyco_trans_2-like"/>
</dbReference>
<name>W6UM57_ECHGR</name>
<dbReference type="SMART" id="SM00458">
    <property type="entry name" value="RICIN"/>
    <property type="match status" value="1"/>
</dbReference>
<dbReference type="GO" id="GO:0000139">
    <property type="term" value="C:Golgi membrane"/>
    <property type="evidence" value="ECO:0007669"/>
    <property type="project" value="UniProtKB-SubCell"/>
</dbReference>
<comment type="subcellular location">
    <subcellularLocation>
        <location evidence="2 16">Golgi apparatus membrane</location>
        <topology evidence="2 16">Single-pass type II membrane protein</topology>
    </subcellularLocation>
</comment>
<dbReference type="Pfam" id="PF00535">
    <property type="entry name" value="Glycos_transf_2"/>
    <property type="match status" value="1"/>
</dbReference>
<dbReference type="PANTHER" id="PTHR11675:SF131">
    <property type="entry name" value="POLYPEPTIDE N-ACETYLGALACTOSAMINYLTRANSFERASE 9-RELATED"/>
    <property type="match status" value="1"/>
</dbReference>
<comment type="pathway">
    <text evidence="3 16">Protein modification; protein glycosylation.</text>
</comment>
<dbReference type="GeneID" id="36338605"/>
<keyword evidence="12 16" id="KW-0333">Golgi apparatus</keyword>
<keyword evidence="15 16" id="KW-0464">Manganese</keyword>
<evidence type="ECO:0000256" key="12">
    <source>
        <dbReference type="ARBA" id="ARBA00023034"/>
    </source>
</evidence>
<evidence type="ECO:0000256" key="8">
    <source>
        <dbReference type="ARBA" id="ARBA00022723"/>
    </source>
</evidence>
<dbReference type="GO" id="GO:0030246">
    <property type="term" value="F:carbohydrate binding"/>
    <property type="evidence" value="ECO:0007669"/>
    <property type="project" value="UniProtKB-KW"/>
</dbReference>
<keyword evidence="14 16" id="KW-1015">Disulfide bond</keyword>
<dbReference type="CDD" id="cd02510">
    <property type="entry name" value="pp-GalNAc-T"/>
    <property type="match status" value="1"/>
</dbReference>
<evidence type="ECO:0000256" key="16">
    <source>
        <dbReference type="RuleBase" id="RU361242"/>
    </source>
</evidence>
<reference evidence="18 19" key="1">
    <citation type="journal article" date="2013" name="Nat. Genet.">
        <title>The genome of the hydatid tapeworm Echinococcus granulosus.</title>
        <authorList>
            <person name="Zheng H."/>
            <person name="Zhang W."/>
            <person name="Zhang L."/>
            <person name="Zhang Z."/>
            <person name="Li J."/>
            <person name="Lu G."/>
            <person name="Zhu Y."/>
            <person name="Wang Y."/>
            <person name="Huang Y."/>
            <person name="Liu J."/>
            <person name="Kang H."/>
            <person name="Chen J."/>
            <person name="Wang L."/>
            <person name="Chen A."/>
            <person name="Yu S."/>
            <person name="Gao Z."/>
            <person name="Jin L."/>
            <person name="Gu W."/>
            <person name="Wang Z."/>
            <person name="Zhao L."/>
            <person name="Shi B."/>
            <person name="Wen H."/>
            <person name="Lin R."/>
            <person name="Jones M.K."/>
            <person name="Brejova B."/>
            <person name="Vinar T."/>
            <person name="Zhao G."/>
            <person name="McManus D.P."/>
            <person name="Chen Z."/>
            <person name="Zhou Y."/>
            <person name="Wang S."/>
        </authorList>
    </citation>
    <scope>NUCLEOTIDE SEQUENCE [LARGE SCALE GENOMIC DNA]</scope>
</reference>
<dbReference type="PANTHER" id="PTHR11675">
    <property type="entry name" value="N-ACETYLGALACTOSAMINYLTRANSFERASE"/>
    <property type="match status" value="1"/>
</dbReference>
<comment type="similarity">
    <text evidence="4 16">Belongs to the glycosyltransferase 2 family. GalNAc-T subfamily.</text>
</comment>
<evidence type="ECO:0000256" key="11">
    <source>
        <dbReference type="ARBA" id="ARBA00022989"/>
    </source>
</evidence>
<dbReference type="FunFam" id="3.90.550.10:FF:000021">
    <property type="entry name" value="Polypeptide N-acetylgalactosaminyltransferase"/>
    <property type="match status" value="1"/>
</dbReference>
<evidence type="ECO:0000256" key="2">
    <source>
        <dbReference type="ARBA" id="ARBA00004323"/>
    </source>
</evidence>
<evidence type="ECO:0000256" key="15">
    <source>
        <dbReference type="ARBA" id="ARBA00023211"/>
    </source>
</evidence>
<dbReference type="CTD" id="36338605"/>
<evidence type="ECO:0000256" key="5">
    <source>
        <dbReference type="ARBA" id="ARBA00022676"/>
    </source>
</evidence>
<proteinExistence type="inferred from homology"/>
<evidence type="ECO:0000256" key="9">
    <source>
        <dbReference type="ARBA" id="ARBA00022734"/>
    </source>
</evidence>
<keyword evidence="7" id="KW-0812">Transmembrane</keyword>
<evidence type="ECO:0000313" key="18">
    <source>
        <dbReference type="EMBL" id="EUB62138.1"/>
    </source>
</evidence>
<evidence type="ECO:0000256" key="7">
    <source>
        <dbReference type="ARBA" id="ARBA00022692"/>
    </source>
</evidence>
<keyword evidence="5 16" id="KW-0328">Glycosyltransferase</keyword>
<comment type="cofactor">
    <cofactor evidence="1 16">
        <name>Mn(2+)</name>
        <dbReference type="ChEBI" id="CHEBI:29035"/>
    </cofactor>
</comment>
<keyword evidence="9 16" id="KW-0430">Lectin</keyword>
<evidence type="ECO:0000256" key="14">
    <source>
        <dbReference type="ARBA" id="ARBA00023157"/>
    </source>
</evidence>
<accession>W6UM57</accession>
<dbReference type="SUPFAM" id="SSF53448">
    <property type="entry name" value="Nucleotide-diphospho-sugar transferases"/>
    <property type="match status" value="1"/>
</dbReference>
<evidence type="ECO:0000256" key="13">
    <source>
        <dbReference type="ARBA" id="ARBA00023136"/>
    </source>
</evidence>
<keyword evidence="13" id="KW-0472">Membrane</keyword>
<organism evidence="18 19">
    <name type="scientific">Echinococcus granulosus</name>
    <name type="common">Hydatid tapeworm</name>
    <dbReference type="NCBI Taxonomy" id="6210"/>
    <lineage>
        <taxon>Eukaryota</taxon>
        <taxon>Metazoa</taxon>
        <taxon>Spiralia</taxon>
        <taxon>Lophotrochozoa</taxon>
        <taxon>Platyhelminthes</taxon>
        <taxon>Cestoda</taxon>
        <taxon>Eucestoda</taxon>
        <taxon>Cyclophyllidea</taxon>
        <taxon>Taeniidae</taxon>
        <taxon>Echinococcus</taxon>
        <taxon>Echinococcus granulosus group</taxon>
    </lineage>
</organism>
<keyword evidence="10" id="KW-0735">Signal-anchor</keyword>